<keyword evidence="2" id="KW-1185">Reference proteome</keyword>
<proteinExistence type="predicted"/>
<evidence type="ECO:0000313" key="1">
    <source>
        <dbReference type="EMBL" id="KAL3289125.1"/>
    </source>
</evidence>
<dbReference type="Proteomes" id="UP001516400">
    <property type="component" value="Unassembled WGS sequence"/>
</dbReference>
<name>A0ABD2PDY0_9CUCU</name>
<evidence type="ECO:0000313" key="2">
    <source>
        <dbReference type="Proteomes" id="UP001516400"/>
    </source>
</evidence>
<comment type="caution">
    <text evidence="1">The sequence shown here is derived from an EMBL/GenBank/DDBJ whole genome shotgun (WGS) entry which is preliminary data.</text>
</comment>
<dbReference type="EMBL" id="JABFTP020000185">
    <property type="protein sequence ID" value="KAL3289125.1"/>
    <property type="molecule type" value="Genomic_DNA"/>
</dbReference>
<organism evidence="1 2">
    <name type="scientific">Cryptolaemus montrouzieri</name>
    <dbReference type="NCBI Taxonomy" id="559131"/>
    <lineage>
        <taxon>Eukaryota</taxon>
        <taxon>Metazoa</taxon>
        <taxon>Ecdysozoa</taxon>
        <taxon>Arthropoda</taxon>
        <taxon>Hexapoda</taxon>
        <taxon>Insecta</taxon>
        <taxon>Pterygota</taxon>
        <taxon>Neoptera</taxon>
        <taxon>Endopterygota</taxon>
        <taxon>Coleoptera</taxon>
        <taxon>Polyphaga</taxon>
        <taxon>Cucujiformia</taxon>
        <taxon>Coccinelloidea</taxon>
        <taxon>Coccinellidae</taxon>
        <taxon>Scymninae</taxon>
        <taxon>Scymnini</taxon>
        <taxon>Cryptolaemus</taxon>
    </lineage>
</organism>
<reference evidence="1 2" key="1">
    <citation type="journal article" date="2021" name="BMC Biol.">
        <title>Horizontally acquired antibacterial genes associated with adaptive radiation of ladybird beetles.</title>
        <authorList>
            <person name="Li H.S."/>
            <person name="Tang X.F."/>
            <person name="Huang Y.H."/>
            <person name="Xu Z.Y."/>
            <person name="Chen M.L."/>
            <person name="Du X.Y."/>
            <person name="Qiu B.Y."/>
            <person name="Chen P.T."/>
            <person name="Zhang W."/>
            <person name="Slipinski A."/>
            <person name="Escalona H.E."/>
            <person name="Waterhouse R.M."/>
            <person name="Zwick A."/>
            <person name="Pang H."/>
        </authorList>
    </citation>
    <scope>NUCLEOTIDE SEQUENCE [LARGE SCALE GENOMIC DNA]</scope>
    <source>
        <strain evidence="1">SYSU2018</strain>
    </source>
</reference>
<gene>
    <name evidence="1" type="ORF">HHI36_003564</name>
</gene>
<sequence length="704" mass="81662">MNNNKMKNHYEGVVTYKNEKFLYFKLEDVFVNAAIYLATNSESVITLPELGKKVIIENAHLHDESIQGNTVLSLCCKSKIKQLSVPAPKGSYFLWMVKYYKMGQRDLFKVTKLFENVKSSVLSEIDLSEFIIRYVENILIRNQGVIDEIGNCGTNKLPKITCKTISQCKSVQLLGNVYNDFPYWSYGNHWSLKNEVLLGYLFVHPDFGTICFRDSSYTVGCVIVNNSEDLSDVLNKTVYVKRYCIFTEIYNPNSKFNLEYLFINYNDIAVLSSKRKMEFTEPKLRFKMKFILLNKSYITFSCDRGSNFWLEIEVIEKGYLERNTKCFLCLAAKFIENWARLEVSYIYSLWFNENLVKISDVEYTRLKPQVLQYFISKRNNAVFGPREEFFPFPDLPFLDGSTIQEVMGSTGLVSFQAVLKFRKFNDALSSRTKSSNVPHYFGTLGLKTHLLDFQVEGIKTLTLYMNNWERIMMPLALLPGVLVNVRNVLIQKKYCKSTALTSFEVIDYKPKSFFQSAKLFSSDDWGIPCYFGEENIPEGALVFSIINAFYVKKFSLQRRCSKCLYISKIPGSKCVKCGDSMEYSCRFVANVSDGTGEVKIICNELDTIRVFMLFTEEELIQWKKGFESIGSYYFTRWEDNVDNSLNEVERNFVELMNELIISNEPIAGNIALMCRKLDNSRDTNKDAMLWYLVRSKIIDHTFEY</sequence>
<dbReference type="AlphaFoldDB" id="A0ABD2PDY0"/>
<accession>A0ABD2PDY0</accession>
<protein>
    <submittedName>
        <fullName evidence="1">Uncharacterized protein</fullName>
    </submittedName>
</protein>